<evidence type="ECO:0000256" key="5">
    <source>
        <dbReference type="ARBA" id="ARBA00022980"/>
    </source>
</evidence>
<dbReference type="GO" id="GO:0019843">
    <property type="term" value="F:rRNA binding"/>
    <property type="evidence" value="ECO:0007669"/>
    <property type="project" value="UniProtKB-UniRule"/>
</dbReference>
<dbReference type="HAMAP" id="MF_01333_B">
    <property type="entry name" value="Ribosomal_uL5_B"/>
    <property type="match status" value="1"/>
</dbReference>
<evidence type="ECO:0000313" key="13">
    <source>
        <dbReference type="Proteomes" id="UP000325004"/>
    </source>
</evidence>
<dbReference type="InterPro" id="IPR020930">
    <property type="entry name" value="Ribosomal_uL5_bac-type"/>
</dbReference>
<evidence type="ECO:0000256" key="2">
    <source>
        <dbReference type="ARBA" id="ARBA00022555"/>
    </source>
</evidence>
<dbReference type="PANTHER" id="PTHR11994">
    <property type="entry name" value="60S RIBOSOMAL PROTEIN L11-RELATED"/>
    <property type="match status" value="1"/>
</dbReference>
<reference evidence="12 13" key="1">
    <citation type="submission" date="2019-08" db="EMBL/GenBank/DDBJ databases">
        <title>Highly reduced genomes of protist endosymbionts show evolutionary convergence.</title>
        <authorList>
            <person name="George E."/>
            <person name="Husnik F."/>
            <person name="Tashyreva D."/>
            <person name="Prokopchuk G."/>
            <person name="Horak A."/>
            <person name="Kwong W.K."/>
            <person name="Lukes J."/>
            <person name="Keeling P.J."/>
        </authorList>
    </citation>
    <scope>NUCLEOTIDE SEQUENCE [LARGE SCALE GENOMIC DNA]</scope>
    <source>
        <strain evidence="12">1604LC</strain>
    </source>
</reference>
<evidence type="ECO:0000256" key="9">
    <source>
        <dbReference type="RuleBase" id="RU003930"/>
    </source>
</evidence>
<dbReference type="InterPro" id="IPR022803">
    <property type="entry name" value="Ribosomal_uL5_dom_sf"/>
</dbReference>
<evidence type="ECO:0000256" key="3">
    <source>
        <dbReference type="ARBA" id="ARBA00022730"/>
    </source>
</evidence>
<dbReference type="KEGG" id="cpri:FZC34_02320"/>
<dbReference type="Pfam" id="PF00673">
    <property type="entry name" value="Ribosomal_L5_C"/>
    <property type="match status" value="1"/>
</dbReference>
<evidence type="ECO:0000259" key="11">
    <source>
        <dbReference type="Pfam" id="PF00673"/>
    </source>
</evidence>
<dbReference type="Pfam" id="PF00281">
    <property type="entry name" value="Ribosomal_L5"/>
    <property type="match status" value="1"/>
</dbReference>
<keyword evidence="6 8" id="KW-0687">Ribonucleoprotein</keyword>
<gene>
    <name evidence="8 12" type="primary">rplE</name>
    <name evidence="12" type="ORF">FZC34_02320</name>
</gene>
<proteinExistence type="inferred from homology"/>
<evidence type="ECO:0000256" key="1">
    <source>
        <dbReference type="ARBA" id="ARBA00008553"/>
    </source>
</evidence>
<dbReference type="NCBIfam" id="NF000585">
    <property type="entry name" value="PRK00010.1"/>
    <property type="match status" value="1"/>
</dbReference>
<evidence type="ECO:0000256" key="7">
    <source>
        <dbReference type="ARBA" id="ARBA00035245"/>
    </source>
</evidence>
<feature type="domain" description="Large ribosomal subunit protein uL5 C-terminal" evidence="11">
    <location>
        <begin position="86"/>
        <end position="174"/>
    </location>
</feature>
<evidence type="ECO:0000259" key="10">
    <source>
        <dbReference type="Pfam" id="PF00281"/>
    </source>
</evidence>
<name>A0A5C0UG03_9PROT</name>
<comment type="subunit">
    <text evidence="8">Part of the 50S ribosomal subunit; part of the 5S rRNA/L5/L18/L25 subcomplex. Contacts the 5S rRNA and the P site tRNA. Forms a bridge to the 30S subunit in the 70S ribosome.</text>
</comment>
<dbReference type="OrthoDB" id="9806626at2"/>
<dbReference type="InterPro" id="IPR031310">
    <property type="entry name" value="Ribosomal_uL5_N"/>
</dbReference>
<dbReference type="AlphaFoldDB" id="A0A5C0UG03"/>
<keyword evidence="3 8" id="KW-0699">rRNA-binding</keyword>
<dbReference type="InterPro" id="IPR002132">
    <property type="entry name" value="Ribosomal_uL5"/>
</dbReference>
<dbReference type="SUPFAM" id="SSF55282">
    <property type="entry name" value="RL5-like"/>
    <property type="match status" value="1"/>
</dbReference>
<dbReference type="PIRSF" id="PIRSF002161">
    <property type="entry name" value="Ribosomal_L5"/>
    <property type="match status" value="1"/>
</dbReference>
<feature type="domain" description="Large ribosomal subunit protein uL5 N-terminal" evidence="10">
    <location>
        <begin position="24"/>
        <end position="80"/>
    </location>
</feature>
<keyword evidence="13" id="KW-1185">Reference proteome</keyword>
<keyword evidence="5 8" id="KW-0689">Ribosomal protein</keyword>
<dbReference type="GO" id="GO:0003735">
    <property type="term" value="F:structural constituent of ribosome"/>
    <property type="evidence" value="ECO:0007669"/>
    <property type="project" value="InterPro"/>
</dbReference>
<evidence type="ECO:0000256" key="8">
    <source>
        <dbReference type="HAMAP-Rule" id="MF_01333"/>
    </source>
</evidence>
<dbReference type="EMBL" id="CP043316">
    <property type="protein sequence ID" value="QEK38729.1"/>
    <property type="molecule type" value="Genomic_DNA"/>
</dbReference>
<dbReference type="GO" id="GO:0006412">
    <property type="term" value="P:translation"/>
    <property type="evidence" value="ECO:0007669"/>
    <property type="project" value="UniProtKB-UniRule"/>
</dbReference>
<evidence type="ECO:0000256" key="4">
    <source>
        <dbReference type="ARBA" id="ARBA00022884"/>
    </source>
</evidence>
<organism evidence="12 13">
    <name type="scientific">Candidatus Cytomitobacter primus</name>
    <dbReference type="NCBI Taxonomy" id="2066024"/>
    <lineage>
        <taxon>Bacteria</taxon>
        <taxon>Pseudomonadati</taxon>
        <taxon>Pseudomonadota</taxon>
        <taxon>Alphaproteobacteria</taxon>
        <taxon>Holosporales</taxon>
        <taxon>Holosporaceae</taxon>
        <taxon>Candidatus Cytomitobacter</taxon>
    </lineage>
</organism>
<accession>A0A5C0UG03</accession>
<dbReference type="FunFam" id="3.30.1440.10:FF:000001">
    <property type="entry name" value="50S ribosomal protein L5"/>
    <property type="match status" value="1"/>
</dbReference>
<dbReference type="GO" id="GO:0000049">
    <property type="term" value="F:tRNA binding"/>
    <property type="evidence" value="ECO:0007669"/>
    <property type="project" value="UniProtKB-UniRule"/>
</dbReference>
<evidence type="ECO:0000256" key="6">
    <source>
        <dbReference type="ARBA" id="ARBA00023274"/>
    </source>
</evidence>
<evidence type="ECO:0000313" key="12">
    <source>
        <dbReference type="EMBL" id="QEK38729.1"/>
    </source>
</evidence>
<comment type="function">
    <text evidence="8">This is 1 of the proteins that bind and probably mediate the attachment of the 5S RNA into the large ribosomal subunit, where it forms part of the central protuberance. In the 70S ribosome it contacts protein S13 of the 30S subunit (bridge B1b), connecting the 2 subunits; this bridge is implicated in subunit movement. Contacts the P site tRNA; the 5S rRNA and some of its associated proteins might help stabilize positioning of ribosome-bound tRNAs.</text>
</comment>
<dbReference type="InterPro" id="IPR031309">
    <property type="entry name" value="Ribosomal_uL5_C"/>
</dbReference>
<comment type="similarity">
    <text evidence="1 8 9">Belongs to the universal ribosomal protein uL5 family.</text>
</comment>
<dbReference type="GO" id="GO:0005840">
    <property type="term" value="C:ribosome"/>
    <property type="evidence" value="ECO:0007669"/>
    <property type="project" value="UniProtKB-KW"/>
</dbReference>
<dbReference type="RefSeq" id="WP_148971850.1">
    <property type="nucleotide sequence ID" value="NZ_CP043316.1"/>
</dbReference>
<dbReference type="Gene3D" id="3.30.1440.10">
    <property type="match status" value="1"/>
</dbReference>
<keyword evidence="4 8" id="KW-0694">RNA-binding</keyword>
<keyword evidence="2 8" id="KW-0820">tRNA-binding</keyword>
<sequence length="181" mass="20214">MNRLSNLFKKSIASEVQTKLSLSNPFAVPKLSKIVVSAGCGKYLKEQNKIDFVFEQIMKITGQLPVRAIAKKSVAGFSVREGMVSGVHVTLRKDAMYNFVDRLVYLALPRVRDFHGMSLNAFDGNGNYNLGIRDHTIFFESDDAFSFGLNIAIITSATTDKECKALLEGLLFPFRERVQNV</sequence>
<dbReference type="GO" id="GO:1990904">
    <property type="term" value="C:ribonucleoprotein complex"/>
    <property type="evidence" value="ECO:0007669"/>
    <property type="project" value="UniProtKB-KW"/>
</dbReference>
<protein>
    <recommendedName>
        <fullName evidence="7 8">Large ribosomal subunit protein uL5</fullName>
    </recommendedName>
</protein>
<dbReference type="Proteomes" id="UP000325004">
    <property type="component" value="Chromosome"/>
</dbReference>